<gene>
    <name evidence="14" type="ORF">DIURU_000747</name>
</gene>
<dbReference type="PANTHER" id="PTHR35329:SF2">
    <property type="entry name" value="CHITIN SYNTHASE EXPORT CHAPERONE"/>
    <property type="match status" value="1"/>
</dbReference>
<evidence type="ECO:0000256" key="10">
    <source>
        <dbReference type="ARBA" id="ARBA00022989"/>
    </source>
</evidence>
<reference evidence="14 15" key="1">
    <citation type="submission" date="2019-07" db="EMBL/GenBank/DDBJ databases">
        <title>Genome assembly of two rare yeast pathogens: Diutina rugosa and Trichomonascus ciferrii.</title>
        <authorList>
            <person name="Mixao V."/>
            <person name="Saus E."/>
            <person name="Hansen A."/>
            <person name="Lass-Flor C."/>
            <person name="Gabaldon T."/>
        </authorList>
    </citation>
    <scope>NUCLEOTIDE SEQUENCE [LARGE SCALE GENOMIC DNA]</scope>
    <source>
        <strain evidence="14 15">CBS 613</strain>
    </source>
</reference>
<evidence type="ECO:0000313" key="15">
    <source>
        <dbReference type="Proteomes" id="UP000449547"/>
    </source>
</evidence>
<feature type="transmembrane region" description="Helical" evidence="13">
    <location>
        <begin position="193"/>
        <end position="213"/>
    </location>
</feature>
<feature type="transmembrane region" description="Helical" evidence="13">
    <location>
        <begin position="114"/>
        <end position="140"/>
    </location>
</feature>
<dbReference type="VEuPathDB" id="FungiDB:DIURU_000747"/>
<comment type="subcellular location">
    <subcellularLocation>
        <location evidence="2">Endoplasmic reticulum membrane</location>
        <topology evidence="2">Multi-pass membrane protein</topology>
    </subcellularLocation>
</comment>
<dbReference type="OrthoDB" id="2189463at2759"/>
<dbReference type="GO" id="GO:0051082">
    <property type="term" value="F:unfolded protein binding"/>
    <property type="evidence" value="ECO:0007669"/>
    <property type="project" value="TreeGrafter"/>
</dbReference>
<feature type="transmembrane region" description="Helical" evidence="13">
    <location>
        <begin position="220"/>
        <end position="240"/>
    </location>
</feature>
<evidence type="ECO:0000256" key="11">
    <source>
        <dbReference type="ARBA" id="ARBA00023136"/>
    </source>
</evidence>
<evidence type="ECO:0000256" key="6">
    <source>
        <dbReference type="ARBA" id="ARBA00022448"/>
    </source>
</evidence>
<keyword evidence="15" id="KW-1185">Reference proteome</keyword>
<dbReference type="AlphaFoldDB" id="A0A642V1P1"/>
<dbReference type="InterPro" id="IPR022057">
    <property type="entry name" value="Chs7"/>
</dbReference>
<comment type="subunit">
    <text evidence="4">Interacts with CHS3.</text>
</comment>
<keyword evidence="6" id="KW-0813">Transport</keyword>
<evidence type="ECO:0000256" key="4">
    <source>
        <dbReference type="ARBA" id="ARBA00011864"/>
    </source>
</evidence>
<dbReference type="GO" id="GO:0071555">
    <property type="term" value="P:cell wall organization"/>
    <property type="evidence" value="ECO:0007669"/>
    <property type="project" value="UniProtKB-KW"/>
</dbReference>
<feature type="transmembrane region" description="Helical" evidence="13">
    <location>
        <begin position="152"/>
        <end position="173"/>
    </location>
</feature>
<comment type="caution">
    <text evidence="14">The sequence shown here is derived from an EMBL/GenBank/DDBJ whole genome shotgun (WGS) entry which is preliminary data.</text>
</comment>
<dbReference type="Pfam" id="PF12271">
    <property type="entry name" value="Chs7"/>
    <property type="match status" value="1"/>
</dbReference>
<dbReference type="EMBL" id="SWFT01000027">
    <property type="protein sequence ID" value="KAA8907063.1"/>
    <property type="molecule type" value="Genomic_DNA"/>
</dbReference>
<feature type="transmembrane region" description="Helical" evidence="13">
    <location>
        <begin position="49"/>
        <end position="73"/>
    </location>
</feature>
<keyword evidence="9" id="KW-0653">Protein transport</keyword>
<keyword evidence="8" id="KW-0256">Endoplasmic reticulum</keyword>
<dbReference type="GeneID" id="54779400"/>
<evidence type="ECO:0000256" key="5">
    <source>
        <dbReference type="ARBA" id="ARBA00018354"/>
    </source>
</evidence>
<evidence type="ECO:0000256" key="13">
    <source>
        <dbReference type="SAM" id="Phobius"/>
    </source>
</evidence>
<evidence type="ECO:0000256" key="8">
    <source>
        <dbReference type="ARBA" id="ARBA00022824"/>
    </source>
</evidence>
<keyword evidence="10 13" id="KW-1133">Transmembrane helix</keyword>
<dbReference type="Proteomes" id="UP000449547">
    <property type="component" value="Unassembled WGS sequence"/>
</dbReference>
<evidence type="ECO:0000256" key="3">
    <source>
        <dbReference type="ARBA" id="ARBA00009274"/>
    </source>
</evidence>
<dbReference type="GO" id="GO:0005789">
    <property type="term" value="C:endoplasmic reticulum membrane"/>
    <property type="evidence" value="ECO:0007669"/>
    <property type="project" value="UniProtKB-SubCell"/>
</dbReference>
<organism evidence="14 15">
    <name type="scientific">Diutina rugosa</name>
    <name type="common">Yeast</name>
    <name type="synonym">Candida rugosa</name>
    <dbReference type="NCBI Taxonomy" id="5481"/>
    <lineage>
        <taxon>Eukaryota</taxon>
        <taxon>Fungi</taxon>
        <taxon>Dikarya</taxon>
        <taxon>Ascomycota</taxon>
        <taxon>Saccharomycotina</taxon>
        <taxon>Pichiomycetes</taxon>
        <taxon>Debaryomycetaceae</taxon>
        <taxon>Diutina</taxon>
    </lineage>
</organism>
<evidence type="ECO:0000256" key="7">
    <source>
        <dbReference type="ARBA" id="ARBA00022692"/>
    </source>
</evidence>
<name>A0A642V1P1_DIURU</name>
<feature type="transmembrane region" description="Helical" evidence="13">
    <location>
        <begin position="252"/>
        <end position="271"/>
    </location>
</feature>
<keyword evidence="11 13" id="KW-0472">Membrane</keyword>
<evidence type="ECO:0000256" key="1">
    <source>
        <dbReference type="ARBA" id="ARBA00002732"/>
    </source>
</evidence>
<comment type="function">
    <text evidence="1">Chaperone required for the export of the chitin synthase CHS3 from the endoplasmic reticulum.</text>
</comment>
<keyword evidence="12" id="KW-0961">Cell wall biogenesis/degradation</keyword>
<dbReference type="PANTHER" id="PTHR35329">
    <property type="entry name" value="CHITIN SYNTHASE EXPORT CHAPERONE"/>
    <property type="match status" value="1"/>
</dbReference>
<protein>
    <recommendedName>
        <fullName evidence="5">Chitin synthase export chaperone</fullName>
    </recommendedName>
</protein>
<accession>A0A642V1P1</accession>
<sequence>MGFGNFTSICEKSSIPLCTVIGSVPGATVFDTGVIAHCYARPVELANTMIFQVGNAFVHFGGLLILIIILWNVNKKYTAIGRKEMLYFFYLAFALTVASLVVDCGVSPPSSGSYPYFVALQLGIASATCVSLLYNGIICFQFWEDGTRKSMMSLYIISFLWFALNFIIAIITFKSWGTSLNYDNTTGLMVVSFVLNAIIIAAYLVSQVILVFFALRNYWLLGAISLGVFFFVAGQVMVYGVSQQICNGAKHYIDGLFFGTLCNVFTIMMIYKYWDMITSDDLEFSVANVEQGINAFGMDDEKRASSIFLTH</sequence>
<dbReference type="GO" id="GO:0006457">
    <property type="term" value="P:protein folding"/>
    <property type="evidence" value="ECO:0007669"/>
    <property type="project" value="TreeGrafter"/>
</dbReference>
<evidence type="ECO:0000256" key="2">
    <source>
        <dbReference type="ARBA" id="ARBA00004477"/>
    </source>
</evidence>
<evidence type="ECO:0000256" key="9">
    <source>
        <dbReference type="ARBA" id="ARBA00022927"/>
    </source>
</evidence>
<feature type="transmembrane region" description="Helical" evidence="13">
    <location>
        <begin position="85"/>
        <end position="102"/>
    </location>
</feature>
<comment type="similarity">
    <text evidence="3">Belongs to the CHS7 family.</text>
</comment>
<proteinExistence type="inferred from homology"/>
<keyword evidence="7 13" id="KW-0812">Transmembrane</keyword>
<evidence type="ECO:0000313" key="14">
    <source>
        <dbReference type="EMBL" id="KAA8907063.1"/>
    </source>
</evidence>
<evidence type="ECO:0000256" key="12">
    <source>
        <dbReference type="ARBA" id="ARBA00023316"/>
    </source>
</evidence>
<dbReference type="RefSeq" id="XP_034014414.1">
    <property type="nucleotide sequence ID" value="XM_034159029.1"/>
</dbReference>
<dbReference type="GO" id="GO:0015031">
    <property type="term" value="P:protein transport"/>
    <property type="evidence" value="ECO:0007669"/>
    <property type="project" value="UniProtKB-KW"/>
</dbReference>
<dbReference type="OMA" id="TVWEVKD"/>